<dbReference type="Proteomes" id="UP000281118">
    <property type="component" value="Unassembled WGS sequence"/>
</dbReference>
<dbReference type="EMBL" id="RXFT01000020">
    <property type="protein sequence ID" value="RUR71345.1"/>
    <property type="molecule type" value="Genomic_DNA"/>
</dbReference>
<gene>
    <name evidence="1" type="ORF">EJP67_30300</name>
</gene>
<reference evidence="1 2" key="1">
    <citation type="submission" date="2018-12" db="EMBL/GenBank/DDBJ databases">
        <title>The genome sequences of Variovorax guangxiensis DSM 27352.</title>
        <authorList>
            <person name="Gao J."/>
            <person name="Sun J."/>
        </authorList>
    </citation>
    <scope>NUCLEOTIDE SEQUENCE [LARGE SCALE GENOMIC DNA]</scope>
    <source>
        <strain evidence="1 2">DSM 27352</strain>
    </source>
</reference>
<proteinExistence type="predicted"/>
<accession>A0A3S0ZJ42</accession>
<name>A0A3S0ZJ42_9BURK</name>
<organism evidence="1 2">
    <name type="scientific">Variovorax guangxiensis</name>
    <dbReference type="NCBI Taxonomy" id="1775474"/>
    <lineage>
        <taxon>Bacteria</taxon>
        <taxon>Pseudomonadati</taxon>
        <taxon>Pseudomonadota</taxon>
        <taxon>Betaproteobacteria</taxon>
        <taxon>Burkholderiales</taxon>
        <taxon>Comamonadaceae</taxon>
        <taxon>Variovorax</taxon>
    </lineage>
</organism>
<feature type="non-terminal residue" evidence="1">
    <location>
        <position position="20"/>
    </location>
</feature>
<sequence>MEHKLPPLPYALDALAPEYS</sequence>
<protein>
    <submittedName>
        <fullName evidence="1">Superoxide dismutase [Fe]</fullName>
    </submittedName>
</protein>
<evidence type="ECO:0000313" key="2">
    <source>
        <dbReference type="Proteomes" id="UP000281118"/>
    </source>
</evidence>
<dbReference type="AlphaFoldDB" id="A0A3S0ZJ42"/>
<evidence type="ECO:0000313" key="1">
    <source>
        <dbReference type="EMBL" id="RUR71345.1"/>
    </source>
</evidence>
<comment type="caution">
    <text evidence="1">The sequence shown here is derived from an EMBL/GenBank/DDBJ whole genome shotgun (WGS) entry which is preliminary data.</text>
</comment>